<reference evidence="1 2" key="1">
    <citation type="submission" date="2023-10" db="EMBL/GenBank/DDBJ databases">
        <title>Draft genome sequence of Xylaria bambusicola isolate GMP-LS, the root and basal stem rot pathogen of sugarcane in Indonesia.</title>
        <authorList>
            <person name="Selvaraj P."/>
            <person name="Muralishankar V."/>
            <person name="Muruganantham S."/>
            <person name="Sp S."/>
            <person name="Haryani S."/>
            <person name="Lau K.J.X."/>
            <person name="Naqvi N.I."/>
        </authorList>
    </citation>
    <scope>NUCLEOTIDE SEQUENCE [LARGE SCALE GENOMIC DNA]</scope>
    <source>
        <strain evidence="1">GMP-LS</strain>
    </source>
</reference>
<dbReference type="EMBL" id="JAWHQM010000003">
    <property type="protein sequence ID" value="KAK5626224.1"/>
    <property type="molecule type" value="Genomic_DNA"/>
</dbReference>
<name>A0AAN7URV7_9PEZI</name>
<protein>
    <submittedName>
        <fullName evidence="1">Uncharacterized protein</fullName>
    </submittedName>
</protein>
<evidence type="ECO:0000313" key="1">
    <source>
        <dbReference type="EMBL" id="KAK5626224.1"/>
    </source>
</evidence>
<evidence type="ECO:0000313" key="2">
    <source>
        <dbReference type="Proteomes" id="UP001305414"/>
    </source>
</evidence>
<organism evidence="1 2">
    <name type="scientific">Xylaria bambusicola</name>
    <dbReference type="NCBI Taxonomy" id="326684"/>
    <lineage>
        <taxon>Eukaryota</taxon>
        <taxon>Fungi</taxon>
        <taxon>Dikarya</taxon>
        <taxon>Ascomycota</taxon>
        <taxon>Pezizomycotina</taxon>
        <taxon>Sordariomycetes</taxon>
        <taxon>Xylariomycetidae</taxon>
        <taxon>Xylariales</taxon>
        <taxon>Xylariaceae</taxon>
        <taxon>Xylaria</taxon>
    </lineage>
</organism>
<dbReference type="Proteomes" id="UP001305414">
    <property type="component" value="Unassembled WGS sequence"/>
</dbReference>
<proteinExistence type="predicted"/>
<dbReference type="AlphaFoldDB" id="A0AAN7URV7"/>
<accession>A0AAN7URV7</accession>
<keyword evidence="2" id="KW-1185">Reference proteome</keyword>
<sequence>MIREYMLALIGLVAVAWFILAIRNHASPKLNFPVVGSPTDRDFSKALVEGYAKVRGATRMRTSSASLLTLEFLVS</sequence>
<gene>
    <name evidence="1" type="ORF">RRF57_001939</name>
</gene>
<comment type="caution">
    <text evidence="1">The sequence shown here is derived from an EMBL/GenBank/DDBJ whole genome shotgun (WGS) entry which is preliminary data.</text>
</comment>